<keyword evidence="4" id="KW-1185">Reference proteome</keyword>
<dbReference type="Pfam" id="PF02384">
    <property type="entry name" value="N6_Mtase"/>
    <property type="match status" value="1"/>
</dbReference>
<dbReference type="PANTHER" id="PTHR41313">
    <property type="entry name" value="ADENINE-SPECIFIC METHYLTRANSFERASE"/>
    <property type="match status" value="1"/>
</dbReference>
<dbReference type="InterPro" id="IPR003356">
    <property type="entry name" value="DNA_methylase_A-5"/>
</dbReference>
<dbReference type="InterPro" id="IPR052933">
    <property type="entry name" value="DNA_Protect_Modify"/>
</dbReference>
<keyword evidence="3" id="KW-0489">Methyltransferase</keyword>
<dbReference type="InterPro" id="IPR048375">
    <property type="entry name" value="YtxK-like_N"/>
</dbReference>
<dbReference type="PIRSF" id="PIRSF026567">
    <property type="entry name" value="Adenine_mtase_bact_prd"/>
    <property type="match status" value="1"/>
</dbReference>
<dbReference type="CDD" id="cd02440">
    <property type="entry name" value="AdoMet_MTases"/>
    <property type="match status" value="1"/>
</dbReference>
<dbReference type="PANTHER" id="PTHR41313:SF1">
    <property type="entry name" value="DNA METHYLASE ADENINE-SPECIFIC DOMAIN-CONTAINING PROTEIN"/>
    <property type="match status" value="1"/>
</dbReference>
<proteinExistence type="predicted"/>
<dbReference type="EMBL" id="CP097119">
    <property type="protein sequence ID" value="USS89779.1"/>
    <property type="molecule type" value="Genomic_DNA"/>
</dbReference>
<dbReference type="InterPro" id="IPR016843">
    <property type="entry name" value="S-AdoMet-dep_Ade-MeTrfase_prd"/>
</dbReference>
<protein>
    <submittedName>
        <fullName evidence="3">Class I SAM-dependent methyltransferase</fullName>
    </submittedName>
</protein>
<dbReference type="Pfam" id="PF21106">
    <property type="entry name" value="YtxK_like"/>
    <property type="match status" value="1"/>
</dbReference>
<dbReference type="GO" id="GO:0008170">
    <property type="term" value="F:N-methyltransferase activity"/>
    <property type="evidence" value="ECO:0007669"/>
    <property type="project" value="InterPro"/>
</dbReference>
<accession>A0A9Q9E3C9</accession>
<feature type="domain" description="YtxK-like N-terminal helical" evidence="2">
    <location>
        <begin position="8"/>
        <end position="88"/>
    </location>
</feature>
<dbReference type="SUPFAM" id="SSF53335">
    <property type="entry name" value="S-adenosyl-L-methionine-dependent methyltransferases"/>
    <property type="match status" value="1"/>
</dbReference>
<evidence type="ECO:0000259" key="2">
    <source>
        <dbReference type="Pfam" id="PF21106"/>
    </source>
</evidence>
<reference evidence="3" key="1">
    <citation type="submission" date="2022-05" db="EMBL/GenBank/DDBJ databases">
        <authorList>
            <person name="Oliphant S.A."/>
            <person name="Watson-Haigh N.S."/>
            <person name="Sumby K.M."/>
            <person name="Gardner J.M."/>
            <person name="Jiranek V."/>
        </authorList>
    </citation>
    <scope>NUCLEOTIDE SEQUENCE</scope>
    <source>
        <strain evidence="3">KI4_B1</strain>
    </source>
</reference>
<organism evidence="3 4">
    <name type="scientific">Fructilactobacillus cliffordii</name>
    <dbReference type="NCBI Taxonomy" id="2940299"/>
    <lineage>
        <taxon>Bacteria</taxon>
        <taxon>Bacillati</taxon>
        <taxon>Bacillota</taxon>
        <taxon>Bacilli</taxon>
        <taxon>Lactobacillales</taxon>
        <taxon>Lactobacillaceae</taxon>
        <taxon>Fructilactobacillus</taxon>
    </lineage>
</organism>
<sequence>MTEEQTTQLFQVFDQSAQILQQALGASYLDAFIETADNMIDDNQVRVENGVPNEQQVQAITKLYQQVNYQELDATTIRKAIQMVMIKAIKVDQIQAIHQITPDTIAYTMGYLVIRLVKEQSTVKILDPAVGSANLLTAVMNQLQQEAHEKVSGIGIDNDDSLISVASISAQMQKLDLELVHQDALDELPTTPVDLVVSDLPVGYYPVDERAQNFATRSDEGHSYVHHLLIEQAVNYLVPGGFGVFLVPSGLFQSPETKGLLRWMQDHVYLQGILNLPGELFQNEAAQKAIMIVQKHGNGSQQAGQVMLGEFPSFKDPEAFQKFLAEIVEWEEQDLLNKRQ</sequence>
<dbReference type="Proteomes" id="UP001055911">
    <property type="component" value="Chromosome"/>
</dbReference>
<keyword evidence="3" id="KW-0808">Transferase</keyword>
<dbReference type="GO" id="GO:0003677">
    <property type="term" value="F:DNA binding"/>
    <property type="evidence" value="ECO:0007669"/>
    <property type="project" value="InterPro"/>
</dbReference>
<feature type="domain" description="DNA methylase adenine-specific" evidence="1">
    <location>
        <begin position="112"/>
        <end position="308"/>
    </location>
</feature>
<dbReference type="Gene3D" id="3.40.50.150">
    <property type="entry name" value="Vaccinia Virus protein VP39"/>
    <property type="match status" value="1"/>
</dbReference>
<evidence type="ECO:0000313" key="3">
    <source>
        <dbReference type="EMBL" id="USS89779.1"/>
    </source>
</evidence>
<evidence type="ECO:0000313" key="4">
    <source>
        <dbReference type="Proteomes" id="UP001055911"/>
    </source>
</evidence>
<name>A0A9Q9E3C9_9LACO</name>
<dbReference type="AlphaFoldDB" id="A0A9Q9E3C9"/>
<dbReference type="RefSeq" id="WP_252767326.1">
    <property type="nucleotide sequence ID" value="NZ_CP097119.1"/>
</dbReference>
<gene>
    <name evidence="3" type="ORF">M3M40_03110</name>
</gene>
<dbReference type="InterPro" id="IPR029063">
    <property type="entry name" value="SAM-dependent_MTases_sf"/>
</dbReference>
<dbReference type="Gene3D" id="1.10.150.470">
    <property type="match status" value="1"/>
</dbReference>
<evidence type="ECO:0000259" key="1">
    <source>
        <dbReference type="Pfam" id="PF02384"/>
    </source>
</evidence>
<dbReference type="GO" id="GO:0032259">
    <property type="term" value="P:methylation"/>
    <property type="evidence" value="ECO:0007669"/>
    <property type="project" value="UniProtKB-KW"/>
</dbReference>